<feature type="domain" description="Fe-containing alcohol dehydrogenase-like C-terminal" evidence="6">
    <location>
        <begin position="191"/>
        <end position="356"/>
    </location>
</feature>
<dbReference type="Gene3D" id="1.20.1090.10">
    <property type="entry name" value="Dehydroquinate synthase-like - alpha domain"/>
    <property type="match status" value="1"/>
</dbReference>
<feature type="domain" description="Alcohol dehydrogenase iron-type/glycerol dehydrogenase GldA" evidence="5">
    <location>
        <begin position="8"/>
        <end position="176"/>
    </location>
</feature>
<keyword evidence="8" id="KW-1185">Reference proteome</keyword>
<dbReference type="GO" id="GO:0046872">
    <property type="term" value="F:metal ion binding"/>
    <property type="evidence" value="ECO:0007669"/>
    <property type="project" value="InterPro"/>
</dbReference>
<proteinExistence type="inferred from homology"/>
<protein>
    <submittedName>
        <fullName evidence="7">Iron-containing alcohol dehydrogenase</fullName>
    </submittedName>
</protein>
<dbReference type="Proteomes" id="UP000286997">
    <property type="component" value="Unassembled WGS sequence"/>
</dbReference>
<dbReference type="Pfam" id="PF00465">
    <property type="entry name" value="Fe-ADH"/>
    <property type="match status" value="1"/>
</dbReference>
<evidence type="ECO:0000256" key="4">
    <source>
        <dbReference type="ARBA" id="ARBA00049243"/>
    </source>
</evidence>
<dbReference type="AlphaFoldDB" id="A0A437NY50"/>
<evidence type="ECO:0000256" key="2">
    <source>
        <dbReference type="ARBA" id="ARBA00007358"/>
    </source>
</evidence>
<dbReference type="FunFam" id="3.40.50.1970:FF:000003">
    <property type="entry name" value="Alcohol dehydrogenase, iron-containing"/>
    <property type="match status" value="1"/>
</dbReference>
<dbReference type="RefSeq" id="WP_127732939.1">
    <property type="nucleotide sequence ID" value="NZ_SACP01000026.1"/>
</dbReference>
<evidence type="ECO:0000256" key="1">
    <source>
        <dbReference type="ARBA" id="ARBA00001962"/>
    </source>
</evidence>
<evidence type="ECO:0000313" key="7">
    <source>
        <dbReference type="EMBL" id="RVU14848.1"/>
    </source>
</evidence>
<gene>
    <name evidence="7" type="ORF">EOE48_21515</name>
</gene>
<dbReference type="InterPro" id="IPR056798">
    <property type="entry name" value="ADH_Fe_C"/>
</dbReference>
<dbReference type="Gene3D" id="3.40.50.1970">
    <property type="match status" value="1"/>
</dbReference>
<organism evidence="7 8">
    <name type="scientific">Methylobacterium oryzihabitans</name>
    <dbReference type="NCBI Taxonomy" id="2499852"/>
    <lineage>
        <taxon>Bacteria</taxon>
        <taxon>Pseudomonadati</taxon>
        <taxon>Pseudomonadota</taxon>
        <taxon>Alphaproteobacteria</taxon>
        <taxon>Hyphomicrobiales</taxon>
        <taxon>Methylobacteriaceae</taxon>
        <taxon>Methylobacterium</taxon>
    </lineage>
</organism>
<dbReference type="GO" id="GO:0004022">
    <property type="term" value="F:alcohol dehydrogenase (NAD+) activity"/>
    <property type="evidence" value="ECO:0007669"/>
    <property type="project" value="UniProtKB-EC"/>
</dbReference>
<sequence>MISTFFMPTRIVSGQGALATIGRLARDLGMTRVLVVSDPVISAQGFHAEALAALGEAGIATARFDECGIDARCSHIDDQGERVRREGIDGIVCVGGGSVMCTGKGIAIVATNHKPMRDCTGIGRFDRKALPMIMVPTTAGSGSEVSQWTIVKDEERHLKLLGGGPLSFPDAAILDPVTLRSLPMHVAALPAVDALTHGVEAYLSGIASPLTDAVALAAVRLQTASLRASINADDDRAREQNLVASCMANIACGNARLGHGHALSLPLEGHLDLPHPYGVGVLLPHVTAFNLAVLPEKVRPLAEALEVETAGLTRAETIAACADAIRALYADIGFPNRFTPEQLPPDRVREMARRAVPGLYAGIAAQDFDPATATDRTVIACPSARRMTVRQAEEMFERCLSQPGR</sequence>
<dbReference type="SUPFAM" id="SSF56796">
    <property type="entry name" value="Dehydroquinate synthase-like"/>
    <property type="match status" value="1"/>
</dbReference>
<comment type="similarity">
    <text evidence="2">Belongs to the iron-containing alcohol dehydrogenase family.</text>
</comment>
<dbReference type="Pfam" id="PF25137">
    <property type="entry name" value="ADH_Fe_C"/>
    <property type="match status" value="1"/>
</dbReference>
<dbReference type="CDD" id="cd08551">
    <property type="entry name" value="Fe-ADH"/>
    <property type="match status" value="1"/>
</dbReference>
<keyword evidence="3" id="KW-0560">Oxidoreductase</keyword>
<comment type="catalytic activity">
    <reaction evidence="4">
        <text>a primary alcohol + NAD(+) = an aldehyde + NADH + H(+)</text>
        <dbReference type="Rhea" id="RHEA:10736"/>
        <dbReference type="ChEBI" id="CHEBI:15378"/>
        <dbReference type="ChEBI" id="CHEBI:15734"/>
        <dbReference type="ChEBI" id="CHEBI:17478"/>
        <dbReference type="ChEBI" id="CHEBI:57540"/>
        <dbReference type="ChEBI" id="CHEBI:57945"/>
        <dbReference type="EC" id="1.1.1.1"/>
    </reaction>
</comment>
<dbReference type="InterPro" id="IPR001670">
    <property type="entry name" value="ADH_Fe/GldA"/>
</dbReference>
<comment type="cofactor">
    <cofactor evidence="1">
        <name>Fe cation</name>
        <dbReference type="ChEBI" id="CHEBI:24875"/>
    </cofactor>
</comment>
<accession>A0A437NY50</accession>
<evidence type="ECO:0000256" key="3">
    <source>
        <dbReference type="ARBA" id="ARBA00023002"/>
    </source>
</evidence>
<evidence type="ECO:0000259" key="6">
    <source>
        <dbReference type="Pfam" id="PF25137"/>
    </source>
</evidence>
<dbReference type="EMBL" id="SACP01000026">
    <property type="protein sequence ID" value="RVU14848.1"/>
    <property type="molecule type" value="Genomic_DNA"/>
</dbReference>
<dbReference type="OrthoDB" id="9815791at2"/>
<evidence type="ECO:0000313" key="8">
    <source>
        <dbReference type="Proteomes" id="UP000286997"/>
    </source>
</evidence>
<dbReference type="InterPro" id="IPR039697">
    <property type="entry name" value="Alcohol_dehydrogenase_Fe"/>
</dbReference>
<comment type="caution">
    <text evidence="7">The sequence shown here is derived from an EMBL/GenBank/DDBJ whole genome shotgun (WGS) entry which is preliminary data.</text>
</comment>
<reference evidence="7 8" key="1">
    <citation type="submission" date="2019-01" db="EMBL/GenBank/DDBJ databases">
        <authorList>
            <person name="Chen W.-M."/>
        </authorList>
    </citation>
    <scope>NUCLEOTIDE SEQUENCE [LARGE SCALE GENOMIC DNA]</scope>
    <source>
        <strain evidence="7 8">TER-1</strain>
    </source>
</reference>
<evidence type="ECO:0000259" key="5">
    <source>
        <dbReference type="Pfam" id="PF00465"/>
    </source>
</evidence>
<dbReference type="PANTHER" id="PTHR11496">
    <property type="entry name" value="ALCOHOL DEHYDROGENASE"/>
    <property type="match status" value="1"/>
</dbReference>
<dbReference type="PANTHER" id="PTHR11496:SF102">
    <property type="entry name" value="ALCOHOL DEHYDROGENASE 4"/>
    <property type="match status" value="1"/>
</dbReference>
<name>A0A437NY50_9HYPH</name>